<dbReference type="InterPro" id="IPR023753">
    <property type="entry name" value="FAD/NAD-binding_dom"/>
</dbReference>
<protein>
    <submittedName>
        <fullName evidence="3">FAD-dependent oxidoreductase</fullName>
    </submittedName>
</protein>
<dbReference type="InterPro" id="IPR051691">
    <property type="entry name" value="Metab_Enz_Cyan_OpOx_G3PDH"/>
</dbReference>
<dbReference type="InterPro" id="IPR036188">
    <property type="entry name" value="FAD/NAD-bd_sf"/>
</dbReference>
<feature type="domain" description="FAD/NAD(P)-binding" evidence="2">
    <location>
        <begin position="6"/>
        <end position="293"/>
    </location>
</feature>
<reference evidence="4" key="1">
    <citation type="journal article" date="2019" name="Int. J. Syst. Evol. Microbiol.">
        <title>The Global Catalogue of Microorganisms (GCM) 10K type strain sequencing project: providing services to taxonomists for standard genome sequencing and annotation.</title>
        <authorList>
            <consortium name="The Broad Institute Genomics Platform"/>
            <consortium name="The Broad Institute Genome Sequencing Center for Infectious Disease"/>
            <person name="Wu L."/>
            <person name="Ma J."/>
        </authorList>
    </citation>
    <scope>NUCLEOTIDE SEQUENCE [LARGE SCALE GENOMIC DNA]</scope>
    <source>
        <strain evidence="4">LMG 29894</strain>
    </source>
</reference>
<dbReference type="Proteomes" id="UP001595791">
    <property type="component" value="Unassembled WGS sequence"/>
</dbReference>
<evidence type="ECO:0000256" key="1">
    <source>
        <dbReference type="ARBA" id="ARBA00023002"/>
    </source>
</evidence>
<dbReference type="SUPFAM" id="SSF51905">
    <property type="entry name" value="FAD/NAD(P)-binding domain"/>
    <property type="match status" value="1"/>
</dbReference>
<accession>A0ABV8MVG2</accession>
<dbReference type="PRINTS" id="PR00368">
    <property type="entry name" value="FADPNR"/>
</dbReference>
<dbReference type="InterPro" id="IPR041854">
    <property type="entry name" value="BFD-like_2Fe2S-bd_dom_sf"/>
</dbReference>
<evidence type="ECO:0000259" key="2">
    <source>
        <dbReference type="Pfam" id="PF07992"/>
    </source>
</evidence>
<dbReference type="PANTHER" id="PTHR42949">
    <property type="entry name" value="ANAEROBIC GLYCEROL-3-PHOSPHATE DEHYDROGENASE SUBUNIT B"/>
    <property type="match status" value="1"/>
</dbReference>
<sequence>MSEPELLIVGAGPAGLAAAREAAQAGARVCLLDDNPLPGGQIWRGGPQRNRHPRAHAAFAALSRLGVDWRPGHRVVAAPKAGQLLVEHGSEAMLIRYRRLILAGGARERLLPFPGWTLPGVTGVGGLQALVKGGWPIEGRKVIVAGSGPLLLAAAWSLRKAGARVLMMLEQANQTAIRRFTRHLLGHPAKLLQAAMLKARLADVPYVTDGFVLSALGRDKLEGIRMLIGGDMRVQRCDYLACAFGLLPNAELAELLGCALDGETVAVDALQKTSVAGVYAAGEMTGIGGVDKAEVEGRIAALAALGRTEEALALFRRRVRSHRFAELLQETFALRSELMRLARADTVICRCEDVRMAELARFDDWREAKLQTRCGMGACQGRTCGPACQALFGWPRRGARPPLQPARLETLACDQES</sequence>
<dbReference type="Pfam" id="PF07992">
    <property type="entry name" value="Pyr_redox_2"/>
    <property type="match status" value="1"/>
</dbReference>
<dbReference type="Gene3D" id="1.10.10.1100">
    <property type="entry name" value="BFD-like [2Fe-2S]-binding domain"/>
    <property type="match status" value="1"/>
</dbReference>
<name>A0ABV8MVG2_9NEIS</name>
<keyword evidence="4" id="KW-1185">Reference proteome</keyword>
<dbReference type="Gene3D" id="3.50.50.60">
    <property type="entry name" value="FAD/NAD(P)-binding domain"/>
    <property type="match status" value="2"/>
</dbReference>
<dbReference type="PRINTS" id="PR00469">
    <property type="entry name" value="PNDRDTASEII"/>
</dbReference>
<dbReference type="RefSeq" id="WP_378166639.1">
    <property type="nucleotide sequence ID" value="NZ_JBHSBU010000001.1"/>
</dbReference>
<proteinExistence type="predicted"/>
<gene>
    <name evidence="3" type="ORF">ACFOW7_17285</name>
</gene>
<keyword evidence="1" id="KW-0560">Oxidoreductase</keyword>
<comment type="caution">
    <text evidence="3">The sequence shown here is derived from an EMBL/GenBank/DDBJ whole genome shotgun (WGS) entry which is preliminary data.</text>
</comment>
<evidence type="ECO:0000313" key="3">
    <source>
        <dbReference type="EMBL" id="MFC4161093.1"/>
    </source>
</evidence>
<dbReference type="EMBL" id="JBHSBU010000001">
    <property type="protein sequence ID" value="MFC4161093.1"/>
    <property type="molecule type" value="Genomic_DNA"/>
</dbReference>
<evidence type="ECO:0000313" key="4">
    <source>
        <dbReference type="Proteomes" id="UP001595791"/>
    </source>
</evidence>
<dbReference type="PANTHER" id="PTHR42949:SF3">
    <property type="entry name" value="ANAEROBIC GLYCEROL-3-PHOSPHATE DEHYDROGENASE SUBUNIT B"/>
    <property type="match status" value="1"/>
</dbReference>
<dbReference type="InterPro" id="IPR017224">
    <property type="entry name" value="Opine_Oxase_asu/HCN_bsu"/>
</dbReference>
<dbReference type="PIRSF" id="PIRSF037495">
    <property type="entry name" value="Opine_OX_OoxA/HcnB"/>
    <property type="match status" value="1"/>
</dbReference>
<organism evidence="3 4">
    <name type="scientific">Chitinimonas lacunae</name>
    <dbReference type="NCBI Taxonomy" id="1963018"/>
    <lineage>
        <taxon>Bacteria</taxon>
        <taxon>Pseudomonadati</taxon>
        <taxon>Pseudomonadota</taxon>
        <taxon>Betaproteobacteria</taxon>
        <taxon>Neisseriales</taxon>
        <taxon>Chitinibacteraceae</taxon>
        <taxon>Chitinimonas</taxon>
    </lineage>
</organism>